<dbReference type="SUPFAM" id="SSF56281">
    <property type="entry name" value="Metallo-hydrolase/oxidoreductase"/>
    <property type="match status" value="1"/>
</dbReference>
<dbReference type="CDD" id="cd07731">
    <property type="entry name" value="ComA-like_MBL-fold"/>
    <property type="match status" value="1"/>
</dbReference>
<dbReference type="SMART" id="SM00849">
    <property type="entry name" value="Lactamase_B"/>
    <property type="match status" value="1"/>
</dbReference>
<dbReference type="KEGG" id="dca:Desca_1894"/>
<dbReference type="InterPro" id="IPR036866">
    <property type="entry name" value="RibonucZ/Hydroxyglut_hydro"/>
</dbReference>
<feature type="transmembrane region" description="Helical" evidence="6">
    <location>
        <begin position="468"/>
        <end position="485"/>
    </location>
</feature>
<dbReference type="InterPro" id="IPR025405">
    <property type="entry name" value="DUF4131"/>
</dbReference>
<dbReference type="eggNOG" id="COG0658">
    <property type="taxonomic scope" value="Bacteria"/>
</dbReference>
<dbReference type="InterPro" id="IPR004797">
    <property type="entry name" value="Competence_ComEC/Rec2"/>
</dbReference>
<feature type="transmembrane region" description="Helical" evidence="6">
    <location>
        <begin position="341"/>
        <end position="358"/>
    </location>
</feature>
<organism evidence="8 9">
    <name type="scientific">Desulfotomaculum nigrificans (strain DSM 14880 / VKM B-2319 / CO-1-SRB)</name>
    <name type="common">Desulfotomaculum carboxydivorans</name>
    <dbReference type="NCBI Taxonomy" id="868595"/>
    <lineage>
        <taxon>Bacteria</taxon>
        <taxon>Bacillati</taxon>
        <taxon>Bacillota</taxon>
        <taxon>Clostridia</taxon>
        <taxon>Eubacteriales</taxon>
        <taxon>Desulfotomaculaceae</taxon>
        <taxon>Desulfotomaculum</taxon>
    </lineage>
</organism>
<gene>
    <name evidence="8" type="ordered locus">Desca_1894</name>
</gene>
<dbReference type="GO" id="GO:0030420">
    <property type="term" value="P:establishment of competence for transformation"/>
    <property type="evidence" value="ECO:0007669"/>
    <property type="project" value="InterPro"/>
</dbReference>
<reference evidence="8" key="1">
    <citation type="submission" date="2011-05" db="EMBL/GenBank/DDBJ databases">
        <title>Complete sequence of Desulfotomaculum carboxydivorans CO-1-SRB.</title>
        <authorList>
            <consortium name="US DOE Joint Genome Institute"/>
            <person name="Lucas S."/>
            <person name="Han J."/>
            <person name="Lapidus A."/>
            <person name="Cheng J.-F."/>
            <person name="Goodwin L."/>
            <person name="Pitluck S."/>
            <person name="Peters L."/>
            <person name="Mikhailova N."/>
            <person name="Lu M."/>
            <person name="Han C."/>
            <person name="Tapia R."/>
            <person name="Land M."/>
            <person name="Hauser L."/>
            <person name="Kyrpides N."/>
            <person name="Ivanova N."/>
            <person name="Pagani I."/>
            <person name="Stams A."/>
            <person name="Plugge C."/>
            <person name="Muyzer G."/>
            <person name="Kuever J."/>
            <person name="Parshina S."/>
            <person name="Ivanova A."/>
            <person name="Nazina T."/>
            <person name="Woyke T."/>
        </authorList>
    </citation>
    <scope>NUCLEOTIDE SEQUENCE [LARGE SCALE GENOMIC DNA]</scope>
    <source>
        <strain evidence="8">CO-1-SRB</strain>
    </source>
</reference>
<dbReference type="Pfam" id="PF03772">
    <property type="entry name" value="Competence"/>
    <property type="match status" value="1"/>
</dbReference>
<evidence type="ECO:0000259" key="7">
    <source>
        <dbReference type="SMART" id="SM00849"/>
    </source>
</evidence>
<evidence type="ECO:0000256" key="4">
    <source>
        <dbReference type="ARBA" id="ARBA00022989"/>
    </source>
</evidence>
<name>F6B8P5_DESCC</name>
<dbReference type="STRING" id="868595.Desca_1894"/>
<feature type="transmembrane region" description="Helical" evidence="6">
    <location>
        <begin position="278"/>
        <end position="297"/>
    </location>
</feature>
<feature type="transmembrane region" description="Helical" evidence="6">
    <location>
        <begin position="52"/>
        <end position="69"/>
    </location>
</feature>
<evidence type="ECO:0000256" key="5">
    <source>
        <dbReference type="ARBA" id="ARBA00023136"/>
    </source>
</evidence>
<comment type="subcellular location">
    <subcellularLocation>
        <location evidence="1">Cell membrane</location>
        <topology evidence="1">Multi-pass membrane protein</topology>
    </subcellularLocation>
</comment>
<feature type="domain" description="Metallo-beta-lactamase" evidence="7">
    <location>
        <begin position="542"/>
        <end position="729"/>
    </location>
</feature>
<evidence type="ECO:0000256" key="1">
    <source>
        <dbReference type="ARBA" id="ARBA00004651"/>
    </source>
</evidence>
<dbReference type="Pfam" id="PF00753">
    <property type="entry name" value="Lactamase_B"/>
    <property type="match status" value="1"/>
</dbReference>
<dbReference type="Pfam" id="PF13567">
    <property type="entry name" value="DUF4131"/>
    <property type="match status" value="1"/>
</dbReference>
<proteinExistence type="predicted"/>
<dbReference type="NCBIfam" id="TIGR00361">
    <property type="entry name" value="ComEC_Rec2"/>
    <property type="match status" value="1"/>
</dbReference>
<feature type="transmembrane region" description="Helical" evidence="6">
    <location>
        <begin position="28"/>
        <end position="45"/>
    </location>
</feature>
<evidence type="ECO:0000256" key="2">
    <source>
        <dbReference type="ARBA" id="ARBA00022475"/>
    </source>
</evidence>
<keyword evidence="9" id="KW-1185">Reference proteome</keyword>
<dbReference type="AlphaFoldDB" id="F6B8P5"/>
<dbReference type="InterPro" id="IPR004477">
    <property type="entry name" value="ComEC_N"/>
</dbReference>
<feature type="transmembrane region" description="Helical" evidence="6">
    <location>
        <begin position="370"/>
        <end position="395"/>
    </location>
</feature>
<dbReference type="EMBL" id="CP002736">
    <property type="protein sequence ID" value="AEF94738.1"/>
    <property type="molecule type" value="Genomic_DNA"/>
</dbReference>
<dbReference type="NCBIfam" id="TIGR00360">
    <property type="entry name" value="ComEC_N-term"/>
    <property type="match status" value="1"/>
</dbReference>
<dbReference type="InterPro" id="IPR052159">
    <property type="entry name" value="Competence_DNA_uptake"/>
</dbReference>
<accession>F6B8P5</accession>
<dbReference type="eggNOG" id="COG2333">
    <property type="taxonomic scope" value="Bacteria"/>
</dbReference>
<dbReference type="GO" id="GO:0005886">
    <property type="term" value="C:plasma membrane"/>
    <property type="evidence" value="ECO:0007669"/>
    <property type="project" value="UniProtKB-SubCell"/>
</dbReference>
<keyword evidence="5 6" id="KW-0472">Membrane</keyword>
<dbReference type="PANTHER" id="PTHR30619">
    <property type="entry name" value="DNA INTERNALIZATION/COMPETENCE PROTEIN COMEC/REC2"/>
    <property type="match status" value="1"/>
</dbReference>
<dbReference type="InterPro" id="IPR035681">
    <property type="entry name" value="ComA-like_MBL"/>
</dbReference>
<evidence type="ECO:0000313" key="8">
    <source>
        <dbReference type="EMBL" id="AEF94738.1"/>
    </source>
</evidence>
<keyword evidence="2" id="KW-1003">Cell membrane</keyword>
<feature type="transmembrane region" description="Helical" evidence="6">
    <location>
        <begin position="401"/>
        <end position="429"/>
    </location>
</feature>
<protein>
    <submittedName>
        <fullName evidence="8">DNA internalization-related competence protein ComEC/Rec2</fullName>
    </submittedName>
</protein>
<keyword evidence="3 6" id="KW-0812">Transmembrane</keyword>
<dbReference type="PANTHER" id="PTHR30619:SF1">
    <property type="entry name" value="RECOMBINATION PROTEIN 2"/>
    <property type="match status" value="1"/>
</dbReference>
<dbReference type="HOGENOM" id="CLU_010363_2_1_9"/>
<keyword evidence="4 6" id="KW-1133">Transmembrane helix</keyword>
<dbReference type="Proteomes" id="UP000009226">
    <property type="component" value="Chromosome"/>
</dbReference>
<feature type="transmembrane region" description="Helical" evidence="6">
    <location>
        <begin position="243"/>
        <end position="266"/>
    </location>
</feature>
<dbReference type="Gene3D" id="3.60.15.10">
    <property type="entry name" value="Ribonuclease Z/Hydroxyacylglutathione hydrolase-like"/>
    <property type="match status" value="1"/>
</dbReference>
<feature type="transmembrane region" description="Helical" evidence="6">
    <location>
        <begin position="506"/>
        <end position="527"/>
    </location>
</feature>
<evidence type="ECO:0000256" key="3">
    <source>
        <dbReference type="ARBA" id="ARBA00022692"/>
    </source>
</evidence>
<dbReference type="InterPro" id="IPR001279">
    <property type="entry name" value="Metallo-B-lactamas"/>
</dbReference>
<evidence type="ECO:0000256" key="6">
    <source>
        <dbReference type="SAM" id="Phobius"/>
    </source>
</evidence>
<evidence type="ECO:0000313" key="9">
    <source>
        <dbReference type="Proteomes" id="UP000009226"/>
    </source>
</evidence>
<sequence length="799" mass="88046">MNRPLVFLVMALVLGIVGATAWQIDTTLALGLGLLAWLTAGIGILRTWRYNAWVFFCACLMLGFTLTTIERTAIPPHLATLNGKNVKVIGEVVDQPDVRADGVYYRLEVKQLEFNRETLGEKCILRVKIKGRGPVFKYGDVLALQGIVNIPDPPGNPGAFDYRVWLTRQGIAATLSVRDAKEVKVLDRGGSFIFKTALAIRDRLEKIYDQTMTRTQAAILKGIMFGTRGEIPPEIQQAFNSTGLVHILSVSGFHVGLVVVLVLGLLRLCRLPARFTPLVAIPLLLFYAVMTGLGPAVTRSTIMAILLIISHHIGRQQDWPTALALAAAVILATNPQNLYDIGFQLSFVATWGLFYITPKLLDLWPGWHRALALLVAVPLAAQLATLPLVVLYFNLVSPVSILANLLTVHLVALIMLFGGMSLLPGLFYLPLAHWLNVSTGLLTDLFLWLVQWCNSLPGAAWYLPTPPWWVVVAYYICLIGSLELVHRREWQYKLKETFNKLAPDKTKARFALATLVFLIMLTAWFMWPVHNELQVHFIDVGQGDSTLIITPNNRTMLVDAGGWPQELVTARGAGDHVVVPYLHRLGINHLDVLVLTHPHADHAGGARAVLEAMDVGMVLVSPYGLSKEDKVDDGYETVIQKIKSKNIKLQPVRSGDMLNIDPAIAVRVLSPAEKIIGTRSDANNNSLILKITYFQRSVLLAGDAEAEVEEELIKSSGDLAAEVVKVPHHGSGYFAENFFSEVNPQVAVISVGANNRFGHPAARTLETLREMNCRVLRTDKQGAIILTTDGSKWGMQTGK</sequence>